<keyword evidence="1" id="KW-0812">Transmembrane</keyword>
<gene>
    <name evidence="2" type="ORF">ACM44_14600</name>
</gene>
<evidence type="ECO:0000313" key="2">
    <source>
        <dbReference type="EMBL" id="KMQ68663.1"/>
    </source>
</evidence>
<feature type="transmembrane region" description="Helical" evidence="1">
    <location>
        <begin position="204"/>
        <end position="225"/>
    </location>
</feature>
<dbReference type="Proteomes" id="UP000035900">
    <property type="component" value="Unassembled WGS sequence"/>
</dbReference>
<dbReference type="EMBL" id="LFNG01000048">
    <property type="protein sequence ID" value="KMQ68663.1"/>
    <property type="molecule type" value="Genomic_DNA"/>
</dbReference>
<dbReference type="PATRIC" id="fig|1304281.5.peg.3183"/>
<accession>A0A0J7IRB9</accession>
<keyword evidence="1" id="KW-0472">Membrane</keyword>
<feature type="transmembrane region" description="Helical" evidence="1">
    <location>
        <begin position="46"/>
        <end position="67"/>
    </location>
</feature>
<protein>
    <submittedName>
        <fullName evidence="2">Uncharacterized protein</fullName>
    </submittedName>
</protein>
<dbReference type="OrthoDB" id="820979at2"/>
<keyword evidence="3" id="KW-1185">Reference proteome</keyword>
<feature type="transmembrane region" description="Helical" evidence="1">
    <location>
        <begin position="180"/>
        <end position="198"/>
    </location>
</feature>
<name>A0A0J7IRB9_9FLAO</name>
<dbReference type="AlphaFoldDB" id="A0A0J7IRB9"/>
<evidence type="ECO:0000256" key="1">
    <source>
        <dbReference type="SAM" id="Phobius"/>
    </source>
</evidence>
<sequence>MTTKRHPFKFYGSVAFGTLFLCGLGTLLLFASVDILQKENPATKEYFMPVFSLALYLLAFSLLYAYWKNSPKIILDKQTIKIGDDSFNLKDVKDITLTGKMPFKFIISFPMEGTAILFNDGTEKILFDDMYSNSSEIKLFLERVVIKKQDFNHDSIKEISKDAIGFENEETFKGNQFTSLRGISLWGLIGFLTFLLISKSPSPPLGLLIFFGAFGTFWFVLHSWLMHYFGLTKDYLIVRNHNFFWKVKIYRLADIREVVYETQRKQPNCMRIITNDFRSKFYPAGTLRDKTWLDLKDKLEAKGVTVRNECI</sequence>
<dbReference type="STRING" id="1304281.ACM44_14600"/>
<evidence type="ECO:0000313" key="3">
    <source>
        <dbReference type="Proteomes" id="UP000035900"/>
    </source>
</evidence>
<keyword evidence="1" id="KW-1133">Transmembrane helix</keyword>
<dbReference type="RefSeq" id="WP_048500795.1">
    <property type="nucleotide sequence ID" value="NZ_LFNG01000048.1"/>
</dbReference>
<proteinExistence type="predicted"/>
<reference evidence="2 3" key="1">
    <citation type="journal article" date="2004" name="Int. J. Syst. Evol. Microbiol.">
        <title>Kaistella koreensis gen. nov., sp. nov., a novel member of the Chryseobacterium-Bergeyella-Riemerella branch.</title>
        <authorList>
            <person name="Kim M.K."/>
            <person name="Im W.T."/>
            <person name="Shin Y.K."/>
            <person name="Lim J.H."/>
            <person name="Kim S.H."/>
            <person name="Lee B.C."/>
            <person name="Park M.Y."/>
            <person name="Lee K.Y."/>
            <person name="Lee S.T."/>
        </authorList>
    </citation>
    <scope>NUCLEOTIDE SEQUENCE [LARGE SCALE GENOMIC DNA]</scope>
    <source>
        <strain evidence="2 3">CCUG 49689</strain>
    </source>
</reference>
<organism evidence="2 3">
    <name type="scientific">Chryseobacterium koreense CCUG 49689</name>
    <dbReference type="NCBI Taxonomy" id="1304281"/>
    <lineage>
        <taxon>Bacteria</taxon>
        <taxon>Pseudomonadati</taxon>
        <taxon>Bacteroidota</taxon>
        <taxon>Flavobacteriia</taxon>
        <taxon>Flavobacteriales</taxon>
        <taxon>Weeksellaceae</taxon>
        <taxon>Chryseobacterium group</taxon>
        <taxon>Chryseobacterium</taxon>
    </lineage>
</organism>
<feature type="transmembrane region" description="Helical" evidence="1">
    <location>
        <begin position="12"/>
        <end position="31"/>
    </location>
</feature>
<comment type="caution">
    <text evidence="2">The sequence shown here is derived from an EMBL/GenBank/DDBJ whole genome shotgun (WGS) entry which is preliminary data.</text>
</comment>